<feature type="region of interest" description="Disordered" evidence="1">
    <location>
        <begin position="24"/>
        <end position="76"/>
    </location>
</feature>
<accession>A0A8D8X9Y5</accession>
<feature type="compositionally biased region" description="Acidic residues" evidence="1">
    <location>
        <begin position="176"/>
        <end position="188"/>
    </location>
</feature>
<name>A0A8D8X9Y5_9HEMI</name>
<feature type="compositionally biased region" description="Polar residues" evidence="1">
    <location>
        <begin position="59"/>
        <end position="74"/>
    </location>
</feature>
<feature type="compositionally biased region" description="Acidic residues" evidence="1">
    <location>
        <begin position="26"/>
        <end position="39"/>
    </location>
</feature>
<evidence type="ECO:0000256" key="1">
    <source>
        <dbReference type="SAM" id="MobiDB-lite"/>
    </source>
</evidence>
<dbReference type="AlphaFoldDB" id="A0A8D8X9Y5"/>
<reference evidence="2" key="1">
    <citation type="submission" date="2021-05" db="EMBL/GenBank/DDBJ databases">
        <authorList>
            <person name="Alioto T."/>
            <person name="Alioto T."/>
            <person name="Gomez Garrido J."/>
        </authorList>
    </citation>
    <scope>NUCLEOTIDE SEQUENCE</scope>
</reference>
<dbReference type="EMBL" id="HBUF01282842">
    <property type="protein sequence ID" value="CAG6687723.1"/>
    <property type="molecule type" value="Transcribed_RNA"/>
</dbReference>
<evidence type="ECO:0000313" key="2">
    <source>
        <dbReference type="EMBL" id="CAG6687723.1"/>
    </source>
</evidence>
<feature type="region of interest" description="Disordered" evidence="1">
    <location>
        <begin position="138"/>
        <end position="215"/>
    </location>
</feature>
<protein>
    <submittedName>
        <fullName evidence="2">Uncharacterized protein</fullName>
    </submittedName>
</protein>
<proteinExistence type="predicted"/>
<organism evidence="2">
    <name type="scientific">Cacopsylla melanoneura</name>
    <dbReference type="NCBI Taxonomy" id="428564"/>
    <lineage>
        <taxon>Eukaryota</taxon>
        <taxon>Metazoa</taxon>
        <taxon>Ecdysozoa</taxon>
        <taxon>Arthropoda</taxon>
        <taxon>Hexapoda</taxon>
        <taxon>Insecta</taxon>
        <taxon>Pterygota</taxon>
        <taxon>Neoptera</taxon>
        <taxon>Paraneoptera</taxon>
        <taxon>Hemiptera</taxon>
        <taxon>Sternorrhyncha</taxon>
        <taxon>Psylloidea</taxon>
        <taxon>Psyllidae</taxon>
        <taxon>Psyllinae</taxon>
        <taxon>Cacopsylla</taxon>
    </lineage>
</organism>
<sequence length="215" mass="23860">MKSFFLVMEDFMNSKDISQILRDLSDNSDSDSSCDDSDPDFVFAEHNESSSDEDSLSDGTPTNFQPAGQSSPMQVHSDPAFVANEEHGPCVEPLSLADDNLLFVVVPPAESDNESDSSEEFLQNIVQRNFHRLVEVEEEAVDDPQAENGDYQNIDEEVVDNRNPHAGGDQDQNDSNGEDDSDEWEDVVPDGQNTFTFTEETGVPVFPMSRLRPSC</sequence>